<keyword evidence="3 5" id="KW-0378">Hydrolase</keyword>
<keyword evidence="4 5" id="KW-0720">Serine protease</keyword>
<comment type="similarity">
    <text evidence="1 5">Belongs to the peptidase S8 family.</text>
</comment>
<name>A0A8J8MC38_9FIRM</name>
<evidence type="ECO:0000259" key="6">
    <source>
        <dbReference type="Pfam" id="PF00082"/>
    </source>
</evidence>
<evidence type="ECO:0000256" key="1">
    <source>
        <dbReference type="ARBA" id="ARBA00011073"/>
    </source>
</evidence>
<dbReference type="InterPro" id="IPR022398">
    <property type="entry name" value="Peptidase_S8_His-AS"/>
</dbReference>
<dbReference type="Pfam" id="PF00082">
    <property type="entry name" value="Peptidase_S8"/>
    <property type="match status" value="1"/>
</dbReference>
<reference evidence="7 8" key="1">
    <citation type="submission" date="2020-07" db="EMBL/GenBank/DDBJ databases">
        <title>Vallitalea guaymasensis genome.</title>
        <authorList>
            <person name="Postec A."/>
        </authorList>
    </citation>
    <scope>NUCLEOTIDE SEQUENCE [LARGE SCALE GENOMIC DNA]</scope>
    <source>
        <strain evidence="7 8">Ra1766G1</strain>
    </source>
</reference>
<dbReference type="AlphaFoldDB" id="A0A8J8MC38"/>
<evidence type="ECO:0000313" key="8">
    <source>
        <dbReference type="Proteomes" id="UP000677305"/>
    </source>
</evidence>
<evidence type="ECO:0000313" key="7">
    <source>
        <dbReference type="EMBL" id="QUH30058.1"/>
    </source>
</evidence>
<gene>
    <name evidence="7" type="ORF">HYG85_14505</name>
</gene>
<dbReference type="Proteomes" id="UP000677305">
    <property type="component" value="Chromosome"/>
</dbReference>
<evidence type="ECO:0000256" key="2">
    <source>
        <dbReference type="ARBA" id="ARBA00022670"/>
    </source>
</evidence>
<dbReference type="PANTHER" id="PTHR43806:SF11">
    <property type="entry name" value="CEREVISIN-RELATED"/>
    <property type="match status" value="1"/>
</dbReference>
<dbReference type="InterPro" id="IPR023827">
    <property type="entry name" value="Peptidase_S8_Asp-AS"/>
</dbReference>
<dbReference type="Gene3D" id="3.40.50.200">
    <property type="entry name" value="Peptidase S8/S53 domain"/>
    <property type="match status" value="1"/>
</dbReference>
<feature type="active site" description="Charge relay system" evidence="5">
    <location>
        <position position="136"/>
    </location>
</feature>
<dbReference type="InterPro" id="IPR036852">
    <property type="entry name" value="Peptidase_S8/S53_dom_sf"/>
</dbReference>
<evidence type="ECO:0000256" key="5">
    <source>
        <dbReference type="PROSITE-ProRule" id="PRU01240"/>
    </source>
</evidence>
<feature type="active site" description="Charge relay system" evidence="5">
    <location>
        <position position="169"/>
    </location>
</feature>
<dbReference type="RefSeq" id="WP_212690283.1">
    <property type="nucleotide sequence ID" value="NZ_CP058561.1"/>
</dbReference>
<dbReference type="InterPro" id="IPR000209">
    <property type="entry name" value="Peptidase_S8/S53_dom"/>
</dbReference>
<evidence type="ECO:0000256" key="3">
    <source>
        <dbReference type="ARBA" id="ARBA00022801"/>
    </source>
</evidence>
<dbReference type="InterPro" id="IPR050131">
    <property type="entry name" value="Peptidase_S8_subtilisin-like"/>
</dbReference>
<feature type="domain" description="Peptidase S8/S53" evidence="6">
    <location>
        <begin position="128"/>
        <end position="363"/>
    </location>
</feature>
<keyword evidence="2 5" id="KW-0645">Protease</keyword>
<proteinExistence type="inferred from homology"/>
<dbReference type="KEGG" id="vgu:HYG85_14505"/>
<dbReference type="PRINTS" id="PR00723">
    <property type="entry name" value="SUBTILISIN"/>
</dbReference>
<dbReference type="EMBL" id="CP058561">
    <property type="protein sequence ID" value="QUH30058.1"/>
    <property type="molecule type" value="Genomic_DNA"/>
</dbReference>
<dbReference type="InterPro" id="IPR015500">
    <property type="entry name" value="Peptidase_S8_subtilisin-rel"/>
</dbReference>
<keyword evidence="8" id="KW-1185">Reference proteome</keyword>
<feature type="active site" description="Charge relay system" evidence="5">
    <location>
        <position position="315"/>
    </location>
</feature>
<organism evidence="7 8">
    <name type="scientific">Vallitalea guaymasensis</name>
    <dbReference type="NCBI Taxonomy" id="1185412"/>
    <lineage>
        <taxon>Bacteria</taxon>
        <taxon>Bacillati</taxon>
        <taxon>Bacillota</taxon>
        <taxon>Clostridia</taxon>
        <taxon>Lachnospirales</taxon>
        <taxon>Vallitaleaceae</taxon>
        <taxon>Vallitalea</taxon>
    </lineage>
</organism>
<dbReference type="SUPFAM" id="SSF52743">
    <property type="entry name" value="Subtilisin-like"/>
    <property type="match status" value="1"/>
</dbReference>
<dbReference type="PROSITE" id="PS00137">
    <property type="entry name" value="SUBTILASE_HIS"/>
    <property type="match status" value="1"/>
</dbReference>
<dbReference type="PROSITE" id="PS51892">
    <property type="entry name" value="SUBTILASE"/>
    <property type="match status" value="1"/>
</dbReference>
<dbReference type="GO" id="GO:0004252">
    <property type="term" value="F:serine-type endopeptidase activity"/>
    <property type="evidence" value="ECO:0007669"/>
    <property type="project" value="UniProtKB-UniRule"/>
</dbReference>
<evidence type="ECO:0000256" key="4">
    <source>
        <dbReference type="ARBA" id="ARBA00022825"/>
    </source>
</evidence>
<sequence length="981" mass="113314">MKKNKYINLILLFICTICALYLFESNIYADDSLQKIITDDGKTDSVICKYFDNDDNKFKYKSINIKDIDKIRFKDNNISIQINNDNQYEYIQPDYKRKIHNITKLKDEWSTNKTALNVLSNYLKDNQDEVIVAVVDTGVEITHELLKDRLISGYDFIDHDDIANDKNGHGTHVAGIVAANTPENIKIMPIRAMDKYGYGYDSVLALGVYYAVKQGADVINLSFGGIGYSKYLDEALNYALDNNVLVVASAGNDSEDVSKFFPASKEEIIVVSSINELNDISLFSNYGNSIDICAPGSSIYSSSLDNQYSYMSGTSFASPFISSALALIKLEDKNRSPKEIEKILKMYTDDLGNEGYDNVFGYGSINFTNYVTVDKSFKIISPTSDIDINGKINIKYFSNGHIGDIIKFYFDNKLIDQKVIDSEGYNNYILQFEDKEFKAYNFRIELVHNNKVIYENKLKVKLLEYNTSFYMYDVNYKKIDDFEIQIYGIKDKNSKLVQRVNSNENGIAYTNLDEDIFRLYDRIVIITGGKQISENIDIPIYIKTIVSCGNKLLIPNNIQTVYLDEKMKNIREITINPFVNNYTIQPNNPIVKIIESEKPVYIECGSHVIKLHGWHSGSFEQYLYRLKGHGFNYIDDLHKDSVKLTYNINNLDDYICFSGSFVTNSKIAGCGIDTGCSFDGNLYFINYVNPGIYEFSIKRRIGGKDSTKYLRFRNTKKLKSNQEHNINVGKKLENSFLINYYNDIPQVIAIVNDEYNSILYNQYYDSMKLGLEYFYNVVLVDEKGVIHYSDCDFFNDNYYGYKEMIYNWSNIPDGNYTLKMIYSNLLKNLYDIKANEIKVTIKNGKFDLNKQNESPIVRTDINTCYKVKPFKTLKLDLKKVFNDKENDKLYYTINKGYIYNNIYYYRTAENELTDIKITANDLKGGSCTANLKIITEDTIQMNPDMEIDFTDWAEKQLDNEFSMKNNFIFRFLNDFKEVINN</sequence>
<accession>A0A8J8MC38</accession>
<dbReference type="PROSITE" id="PS00136">
    <property type="entry name" value="SUBTILASE_ASP"/>
    <property type="match status" value="1"/>
</dbReference>
<protein>
    <submittedName>
        <fullName evidence="7">S8 family serine peptidase</fullName>
    </submittedName>
</protein>
<dbReference type="PANTHER" id="PTHR43806">
    <property type="entry name" value="PEPTIDASE S8"/>
    <property type="match status" value="1"/>
</dbReference>
<dbReference type="GO" id="GO:0006508">
    <property type="term" value="P:proteolysis"/>
    <property type="evidence" value="ECO:0007669"/>
    <property type="project" value="UniProtKB-KW"/>
</dbReference>